<comment type="caution">
    <text evidence="3">The sequence shown here is derived from an EMBL/GenBank/DDBJ whole genome shotgun (WGS) entry which is preliminary data.</text>
</comment>
<dbReference type="InterPro" id="IPR059226">
    <property type="entry name" value="Choice_anch_Q_dom"/>
</dbReference>
<dbReference type="InterPro" id="IPR011050">
    <property type="entry name" value="Pectin_lyase_fold/virulence"/>
</dbReference>
<dbReference type="Proteomes" id="UP000808337">
    <property type="component" value="Unassembled WGS sequence"/>
</dbReference>
<dbReference type="NCBIfam" id="NF041518">
    <property type="entry name" value="choice_anch_Q"/>
    <property type="match status" value="1"/>
</dbReference>
<dbReference type="AlphaFoldDB" id="A0A9D7SXB6"/>
<reference evidence="3 4" key="1">
    <citation type="submission" date="2020-10" db="EMBL/GenBank/DDBJ databases">
        <title>Connecting structure to function with the recovery of over 1000 high-quality activated sludge metagenome-assembled genomes encoding full-length rRNA genes using long-read sequencing.</title>
        <authorList>
            <person name="Singleton C.M."/>
            <person name="Petriglieri F."/>
            <person name="Kristensen J.M."/>
            <person name="Kirkegaard R.H."/>
            <person name="Michaelsen T.Y."/>
            <person name="Andersen M.H."/>
            <person name="Karst S.M."/>
            <person name="Dueholm M.S."/>
            <person name="Nielsen P.H."/>
            <person name="Albertsen M."/>
        </authorList>
    </citation>
    <scope>NUCLEOTIDE SEQUENCE [LARGE SCALE GENOMIC DNA]</scope>
    <source>
        <strain evidence="3">Ribe_18-Q3-R11-54_MAXAC.273</strain>
    </source>
</reference>
<dbReference type="EMBL" id="JADKGY010000031">
    <property type="protein sequence ID" value="MBK9984812.1"/>
    <property type="molecule type" value="Genomic_DNA"/>
</dbReference>
<keyword evidence="1" id="KW-0732">Signal</keyword>
<dbReference type="InterPro" id="IPR006626">
    <property type="entry name" value="PbH1"/>
</dbReference>
<dbReference type="InterPro" id="IPR012334">
    <property type="entry name" value="Pectin_lyas_fold"/>
</dbReference>
<organism evidence="3 4">
    <name type="scientific">Candidatus Opimibacter skivensis</name>
    <dbReference type="NCBI Taxonomy" id="2982028"/>
    <lineage>
        <taxon>Bacteria</taxon>
        <taxon>Pseudomonadati</taxon>
        <taxon>Bacteroidota</taxon>
        <taxon>Saprospiria</taxon>
        <taxon>Saprospirales</taxon>
        <taxon>Saprospiraceae</taxon>
        <taxon>Candidatus Opimibacter</taxon>
    </lineage>
</organism>
<accession>A0A9D7SXB6</accession>
<dbReference type="Pfam" id="PF13229">
    <property type="entry name" value="Beta_helix"/>
    <property type="match status" value="1"/>
</dbReference>
<dbReference type="SMART" id="SM00710">
    <property type="entry name" value="PbH1"/>
    <property type="match status" value="7"/>
</dbReference>
<evidence type="ECO:0000313" key="3">
    <source>
        <dbReference type="EMBL" id="MBK9984812.1"/>
    </source>
</evidence>
<gene>
    <name evidence="3" type="ORF">IPP15_21020</name>
</gene>
<dbReference type="Gene3D" id="2.160.20.10">
    <property type="entry name" value="Single-stranded right-handed beta-helix, Pectin lyase-like"/>
    <property type="match status" value="1"/>
</dbReference>
<feature type="domain" description="Right handed beta helix" evidence="2">
    <location>
        <begin position="100"/>
        <end position="205"/>
    </location>
</feature>
<protein>
    <submittedName>
        <fullName evidence="3">Right-handed parallel beta-helix repeat-containing protein</fullName>
    </submittedName>
</protein>
<feature type="chain" id="PRO_5039173632" evidence="1">
    <location>
        <begin position="28"/>
        <end position="516"/>
    </location>
</feature>
<name>A0A9D7SXB6_9BACT</name>
<evidence type="ECO:0000313" key="4">
    <source>
        <dbReference type="Proteomes" id="UP000808337"/>
    </source>
</evidence>
<evidence type="ECO:0000256" key="1">
    <source>
        <dbReference type="SAM" id="SignalP"/>
    </source>
</evidence>
<sequence>MKHLSIFRFHSLLFVVFLLASGQWCMAATKYVSNTGNNANSGNSLAQAWLTLQWAADHVGAGDSVWIANGTYVGFDMRTTGTATNPIVFIAIGNSAIINLPTGTTDGINVEDADYIEINGVRAINLPRNGIRLVFANHCIVRNTYCDHNQKRGIFTGFTDDLLLEYNECLNSIDEHGIYVSNSSDRSIIRYNICHHNHGGGIQINADISQGGDGISTDPEIYGNVLYENGVGGGAAINLDGAQSAFIYNNLIYQNHATGIALFQQDAAAPSINATIVHNTIVSATDGRWCIIAVNGSLGAQIYNNIIIQTNTSPSLPRGSIALDPDAVSGFGSDYNIVINKLSKMGDGAFVTLSTWQTYGYDTHSILAGPLASIFVSPGSDYHLLTNSPAVNAGNISFSSGVATDIEGTSRPQGGQVDMGAYELQGPLSIDTNHVGPTYVKKPEPHIVIGRESISWPEDLEGKMNIMTVEGKVVAHLDISSEGEYSFHELIPGIYAASIYDSNGIQWSRWFVWAGR</sequence>
<dbReference type="InterPro" id="IPR039448">
    <property type="entry name" value="Beta_helix"/>
</dbReference>
<proteinExistence type="predicted"/>
<feature type="signal peptide" evidence="1">
    <location>
        <begin position="1"/>
        <end position="27"/>
    </location>
</feature>
<evidence type="ECO:0000259" key="2">
    <source>
        <dbReference type="Pfam" id="PF13229"/>
    </source>
</evidence>
<dbReference type="SUPFAM" id="SSF51126">
    <property type="entry name" value="Pectin lyase-like"/>
    <property type="match status" value="1"/>
</dbReference>